<dbReference type="Proteomes" id="UP001201812">
    <property type="component" value="Unassembled WGS sequence"/>
</dbReference>
<sequence length="84" mass="9690">MGNHDNGRQDVNITRSANYLKMILVLKVSLIWICCWFSPCQCRPYISDAPSNAISMDVQNKSDKFSGRAKSIKSEEFEWENLLF</sequence>
<organism evidence="1 2">
    <name type="scientific">Ditylenchus destructor</name>
    <dbReference type="NCBI Taxonomy" id="166010"/>
    <lineage>
        <taxon>Eukaryota</taxon>
        <taxon>Metazoa</taxon>
        <taxon>Ecdysozoa</taxon>
        <taxon>Nematoda</taxon>
        <taxon>Chromadorea</taxon>
        <taxon>Rhabditida</taxon>
        <taxon>Tylenchina</taxon>
        <taxon>Tylenchomorpha</taxon>
        <taxon>Sphaerularioidea</taxon>
        <taxon>Anguinidae</taxon>
        <taxon>Anguininae</taxon>
        <taxon>Ditylenchus</taxon>
    </lineage>
</organism>
<proteinExistence type="predicted"/>
<keyword evidence="2" id="KW-1185">Reference proteome</keyword>
<reference evidence="1" key="1">
    <citation type="submission" date="2022-01" db="EMBL/GenBank/DDBJ databases">
        <title>Genome Sequence Resource for Two Populations of Ditylenchus destructor, the Migratory Endoparasitic Phytonematode.</title>
        <authorList>
            <person name="Zhang H."/>
            <person name="Lin R."/>
            <person name="Xie B."/>
        </authorList>
    </citation>
    <scope>NUCLEOTIDE SEQUENCE</scope>
    <source>
        <strain evidence="1">BazhouSP</strain>
    </source>
</reference>
<gene>
    <name evidence="1" type="ORF">DdX_10995</name>
</gene>
<accession>A0AAD4N362</accession>
<evidence type="ECO:0000313" key="2">
    <source>
        <dbReference type="Proteomes" id="UP001201812"/>
    </source>
</evidence>
<comment type="caution">
    <text evidence="1">The sequence shown here is derived from an EMBL/GenBank/DDBJ whole genome shotgun (WGS) entry which is preliminary data.</text>
</comment>
<evidence type="ECO:0000313" key="1">
    <source>
        <dbReference type="EMBL" id="KAI1709983.1"/>
    </source>
</evidence>
<dbReference type="EMBL" id="JAKKPZ010000028">
    <property type="protein sequence ID" value="KAI1709983.1"/>
    <property type="molecule type" value="Genomic_DNA"/>
</dbReference>
<dbReference type="AlphaFoldDB" id="A0AAD4N362"/>
<name>A0AAD4N362_9BILA</name>
<protein>
    <submittedName>
        <fullName evidence="1">Uncharacterized protein</fullName>
    </submittedName>
</protein>